<protein>
    <submittedName>
        <fullName evidence="2">Uncharacterized protein</fullName>
    </submittedName>
</protein>
<proteinExistence type="predicted"/>
<gene>
    <name evidence="2" type="ORF">CI238_11737</name>
</gene>
<dbReference type="EMBL" id="LFIW01002673">
    <property type="protein sequence ID" value="KZL64713.1"/>
    <property type="molecule type" value="Genomic_DNA"/>
</dbReference>
<feature type="compositionally biased region" description="Pro residues" evidence="1">
    <location>
        <begin position="151"/>
        <end position="173"/>
    </location>
</feature>
<feature type="compositionally biased region" description="Pro residues" evidence="1">
    <location>
        <begin position="190"/>
        <end position="199"/>
    </location>
</feature>
<comment type="caution">
    <text evidence="2">The sequence shown here is derived from an EMBL/GenBank/DDBJ whole genome shotgun (WGS) entry which is preliminary data.</text>
</comment>
<feature type="region of interest" description="Disordered" evidence="1">
    <location>
        <begin position="117"/>
        <end position="227"/>
    </location>
</feature>
<reference evidence="2 3" key="1">
    <citation type="submission" date="2015-06" db="EMBL/GenBank/DDBJ databases">
        <title>Survival trade-offs in plant roots during colonization by closely related pathogenic and mutualistic fungi.</title>
        <authorList>
            <person name="Hacquard S."/>
            <person name="Kracher B."/>
            <person name="Hiruma K."/>
            <person name="Weinman A."/>
            <person name="Muench P."/>
            <person name="Garrido Oter R."/>
            <person name="Ver Loren van Themaat E."/>
            <person name="Dallerey J.-F."/>
            <person name="Damm U."/>
            <person name="Henrissat B."/>
            <person name="Lespinet O."/>
            <person name="Thon M."/>
            <person name="Kemen E."/>
            <person name="McHardy A.C."/>
            <person name="Schulze-Lefert P."/>
            <person name="O'Connell R.J."/>
        </authorList>
    </citation>
    <scope>NUCLEOTIDE SEQUENCE [LARGE SCALE GENOMIC DNA]</scope>
    <source>
        <strain evidence="2 3">MAFF 238704</strain>
    </source>
</reference>
<feature type="compositionally biased region" description="Low complexity" evidence="1">
    <location>
        <begin position="11"/>
        <end position="46"/>
    </location>
</feature>
<accession>A0A161W0P9</accession>
<sequence length="227" mass="24843">MGHRHHMDDASSVSSYSSGGSSRSSSRSSSSSGSSKKSRSSQVSHSNIKSDHWAVSLMKYTAGAPFGKPMSLRKTKVREFQEDWGYDDDDDDASVYSNISYTTYAWVKPKWDDSISEIASRSDSRSSGRRRRGPNEHGRPRFTVPPHTHQHPPPFHHPPHPPPPPPFMSPPGAPMYDEDPGFFDMNTEFHPPPPPPPPAGSGGAPAFFDLSGSGGGGNHPGKYDDWE</sequence>
<dbReference type="Proteomes" id="UP000076584">
    <property type="component" value="Unassembled WGS sequence"/>
</dbReference>
<name>A0A161W0P9_COLIC</name>
<dbReference type="AlphaFoldDB" id="A0A161W0P9"/>
<organism evidence="2 3">
    <name type="scientific">Colletotrichum incanum</name>
    <name type="common">Soybean anthracnose fungus</name>
    <dbReference type="NCBI Taxonomy" id="1573173"/>
    <lineage>
        <taxon>Eukaryota</taxon>
        <taxon>Fungi</taxon>
        <taxon>Dikarya</taxon>
        <taxon>Ascomycota</taxon>
        <taxon>Pezizomycotina</taxon>
        <taxon>Sordariomycetes</taxon>
        <taxon>Hypocreomycetidae</taxon>
        <taxon>Glomerellales</taxon>
        <taxon>Glomerellaceae</taxon>
        <taxon>Colletotrichum</taxon>
        <taxon>Colletotrichum spaethianum species complex</taxon>
    </lineage>
</organism>
<feature type="region of interest" description="Disordered" evidence="1">
    <location>
        <begin position="1"/>
        <end position="48"/>
    </location>
</feature>
<evidence type="ECO:0000313" key="2">
    <source>
        <dbReference type="EMBL" id="KZL64713.1"/>
    </source>
</evidence>
<keyword evidence="3" id="KW-1185">Reference proteome</keyword>
<evidence type="ECO:0000313" key="3">
    <source>
        <dbReference type="Proteomes" id="UP000076584"/>
    </source>
</evidence>
<evidence type="ECO:0000256" key="1">
    <source>
        <dbReference type="SAM" id="MobiDB-lite"/>
    </source>
</evidence>